<dbReference type="EMBL" id="DVLP01000097">
    <property type="protein sequence ID" value="HIT74623.1"/>
    <property type="molecule type" value="Genomic_DNA"/>
</dbReference>
<dbReference type="Gene3D" id="2.130.10.10">
    <property type="entry name" value="YVTN repeat-like/Quinoprotein amine dehydrogenase"/>
    <property type="match status" value="1"/>
</dbReference>
<feature type="non-terminal residue" evidence="1">
    <location>
        <position position="523"/>
    </location>
</feature>
<name>A0A9D1GX28_9ACTN</name>
<evidence type="ECO:0000313" key="2">
    <source>
        <dbReference type="Proteomes" id="UP000886842"/>
    </source>
</evidence>
<sequence>MKPTRPVPGRLARTRLASAVFAMMMVLGLTVSVPPASAVSDPALVDLGPAMEATDVGAIAAGPDLEGGGLIYVTTSGHPTTFTVLDAETNEVVFQQTMTGDEYLTAKVIDTKAGLTYFSYRSAQATQIWVYDVRENTVEPVVQTCASCEIDKPVFRVFDVAEDGTLYMGAYPDAAVYSYDPETKKVRDYGSVFTEGEYVWGLTLSGDQLFVGTGNGPDLGRLFQIDTASGDIQQVPFPDGALTPRVIGELQAVGDVVIVPLSGDPNPIRFYDKGTQDWVCSDLQAPGFPQPTDAFDEDPIDGVSYFRSEGSIWELDLDACSYREVVDLAAHDLDGVAFTGVKAIPTGDVDDPEVWRLVMFAPDGRSVIIDPDTGELELRESNVLPSTVTTHSLGLGPEGELYIGAYLSPYVMGRLDPTTDEVTVLSGPEQSDSVTTIGDQLMVTSYPNAVVHLAGADEPWDWDTNPRKVMDGTADDQDRIFEVVDADGLAVFGSIPKYGLLGGGITVLDPVSEEYQTYTGLIG</sequence>
<accession>A0A9D1GX28</accession>
<reference evidence="1" key="2">
    <citation type="journal article" date="2021" name="PeerJ">
        <title>Extensive microbial diversity within the chicken gut microbiome revealed by metagenomics and culture.</title>
        <authorList>
            <person name="Gilroy R."/>
            <person name="Ravi A."/>
            <person name="Getino M."/>
            <person name="Pursley I."/>
            <person name="Horton D.L."/>
            <person name="Alikhan N.F."/>
            <person name="Baker D."/>
            <person name="Gharbi K."/>
            <person name="Hall N."/>
            <person name="Watson M."/>
            <person name="Adriaenssens E.M."/>
            <person name="Foster-Nyarko E."/>
            <person name="Jarju S."/>
            <person name="Secka A."/>
            <person name="Antonio M."/>
            <person name="Oren A."/>
            <person name="Chaudhuri R.R."/>
            <person name="La Ragione R."/>
            <person name="Hildebrand F."/>
            <person name="Pallen M.J."/>
        </authorList>
    </citation>
    <scope>NUCLEOTIDE SEQUENCE</scope>
    <source>
        <strain evidence="1">ChiGjej1B1-24693</strain>
    </source>
</reference>
<dbReference type="AlphaFoldDB" id="A0A9D1GX28"/>
<organism evidence="1 2">
    <name type="scientific">Candidatus Avipropionibacterium avicola</name>
    <dbReference type="NCBI Taxonomy" id="2840701"/>
    <lineage>
        <taxon>Bacteria</taxon>
        <taxon>Bacillati</taxon>
        <taxon>Actinomycetota</taxon>
        <taxon>Actinomycetes</taxon>
        <taxon>Propionibacteriales</taxon>
        <taxon>Propionibacteriaceae</taxon>
        <taxon>Propionibacteriaceae incertae sedis</taxon>
        <taxon>Candidatus Avipropionibacterium</taxon>
    </lineage>
</organism>
<evidence type="ECO:0000313" key="1">
    <source>
        <dbReference type="EMBL" id="HIT74623.1"/>
    </source>
</evidence>
<protein>
    <submittedName>
        <fullName evidence="1">Uncharacterized protein</fullName>
    </submittedName>
</protein>
<gene>
    <name evidence="1" type="ORF">IAA98_03475</name>
</gene>
<dbReference type="InterPro" id="IPR015943">
    <property type="entry name" value="WD40/YVTN_repeat-like_dom_sf"/>
</dbReference>
<reference evidence="1" key="1">
    <citation type="submission" date="2020-10" db="EMBL/GenBank/DDBJ databases">
        <authorList>
            <person name="Gilroy R."/>
        </authorList>
    </citation>
    <scope>NUCLEOTIDE SEQUENCE</scope>
    <source>
        <strain evidence="1">ChiGjej1B1-24693</strain>
    </source>
</reference>
<proteinExistence type="predicted"/>
<dbReference type="Proteomes" id="UP000886842">
    <property type="component" value="Unassembled WGS sequence"/>
</dbReference>
<comment type="caution">
    <text evidence="1">The sequence shown here is derived from an EMBL/GenBank/DDBJ whole genome shotgun (WGS) entry which is preliminary data.</text>
</comment>
<dbReference type="SUPFAM" id="SSF69304">
    <property type="entry name" value="Tricorn protease N-terminal domain"/>
    <property type="match status" value="1"/>
</dbReference>